<evidence type="ECO:0000313" key="1">
    <source>
        <dbReference type="EMBL" id="OMO84339.1"/>
    </source>
</evidence>
<dbReference type="Proteomes" id="UP000188268">
    <property type="component" value="Unassembled WGS sequence"/>
</dbReference>
<dbReference type="AlphaFoldDB" id="A0A1R3IP20"/>
<protein>
    <submittedName>
        <fullName evidence="1">Uncharacterized protein</fullName>
    </submittedName>
</protein>
<organism evidence="1 2">
    <name type="scientific">Corchorus capsularis</name>
    <name type="common">Jute</name>
    <dbReference type="NCBI Taxonomy" id="210143"/>
    <lineage>
        <taxon>Eukaryota</taxon>
        <taxon>Viridiplantae</taxon>
        <taxon>Streptophyta</taxon>
        <taxon>Embryophyta</taxon>
        <taxon>Tracheophyta</taxon>
        <taxon>Spermatophyta</taxon>
        <taxon>Magnoliopsida</taxon>
        <taxon>eudicotyledons</taxon>
        <taxon>Gunneridae</taxon>
        <taxon>Pentapetalae</taxon>
        <taxon>rosids</taxon>
        <taxon>malvids</taxon>
        <taxon>Malvales</taxon>
        <taxon>Malvaceae</taxon>
        <taxon>Grewioideae</taxon>
        <taxon>Apeibeae</taxon>
        <taxon>Corchorus</taxon>
    </lineage>
</organism>
<gene>
    <name evidence="1" type="ORF">CCACVL1_10871</name>
</gene>
<proteinExistence type="predicted"/>
<dbReference type="EMBL" id="AWWV01009732">
    <property type="protein sequence ID" value="OMO84339.1"/>
    <property type="molecule type" value="Genomic_DNA"/>
</dbReference>
<keyword evidence="2" id="KW-1185">Reference proteome</keyword>
<name>A0A1R3IP20_COCAP</name>
<reference evidence="1 2" key="1">
    <citation type="submission" date="2013-09" db="EMBL/GenBank/DDBJ databases">
        <title>Corchorus capsularis genome sequencing.</title>
        <authorList>
            <person name="Alam M."/>
            <person name="Haque M.S."/>
            <person name="Islam M.S."/>
            <person name="Emdad E.M."/>
            <person name="Islam M.M."/>
            <person name="Ahmed B."/>
            <person name="Halim A."/>
            <person name="Hossen Q.M.M."/>
            <person name="Hossain M.Z."/>
            <person name="Ahmed R."/>
            <person name="Khan M.M."/>
            <person name="Islam R."/>
            <person name="Rashid M.M."/>
            <person name="Khan S.A."/>
            <person name="Rahman M.S."/>
            <person name="Alam M."/>
        </authorList>
    </citation>
    <scope>NUCLEOTIDE SEQUENCE [LARGE SCALE GENOMIC DNA]</scope>
    <source>
        <strain evidence="2">cv. CVL-1</strain>
        <tissue evidence="1">Whole seedling</tissue>
    </source>
</reference>
<dbReference type="Gramene" id="OMO84339">
    <property type="protein sequence ID" value="OMO84339"/>
    <property type="gene ID" value="CCACVL1_10871"/>
</dbReference>
<sequence>MAITFVFCRNPPLRRYIVAAMCMIGILQRYLVDIGIGRGSYCALSLTPSRQTVKTSLNAVDSVPANNESVSHSVSYTSSLVPARNNKVSNSLPTAIEKVQTLSEGFKQIPSPLNPSTAATLISLRVAVVCVETFQIGSSDLESSLLLS</sequence>
<accession>A0A1R3IP20</accession>
<comment type="caution">
    <text evidence="1">The sequence shown here is derived from an EMBL/GenBank/DDBJ whole genome shotgun (WGS) entry which is preliminary data.</text>
</comment>
<evidence type="ECO:0000313" key="2">
    <source>
        <dbReference type="Proteomes" id="UP000188268"/>
    </source>
</evidence>